<dbReference type="GO" id="GO:0005975">
    <property type="term" value="P:carbohydrate metabolic process"/>
    <property type="evidence" value="ECO:0007669"/>
    <property type="project" value="InterPro"/>
</dbReference>
<dbReference type="PANTHER" id="PTHR10587">
    <property type="entry name" value="GLYCOSYL TRANSFERASE-RELATED"/>
    <property type="match status" value="1"/>
</dbReference>
<dbReference type="Proteomes" id="UP000248079">
    <property type="component" value="Unassembled WGS sequence"/>
</dbReference>
<gene>
    <name evidence="4" type="ORF">DF185_21415</name>
</gene>
<feature type="domain" description="NodB homology" evidence="3">
    <location>
        <begin position="28"/>
        <end position="205"/>
    </location>
</feature>
<dbReference type="Pfam" id="PF01522">
    <property type="entry name" value="Polysacc_deac_1"/>
    <property type="match status" value="1"/>
</dbReference>
<comment type="caution">
    <text evidence="4">The sequence shown here is derived from an EMBL/GenBank/DDBJ whole genome shotgun (WGS) entry which is preliminary data.</text>
</comment>
<name>A0A2V3ZRZ5_9BACT</name>
<keyword evidence="5" id="KW-1185">Reference proteome</keyword>
<keyword evidence="2" id="KW-0378">Hydrolase</keyword>
<protein>
    <submittedName>
        <fullName evidence="4">Polysaccharide deacetylase family protein</fullName>
    </submittedName>
</protein>
<dbReference type="RefSeq" id="WP_110363531.1">
    <property type="nucleotide sequence ID" value="NZ_QFLI01000014.1"/>
</dbReference>
<organism evidence="4 5">
    <name type="scientific">Marinifilum breve</name>
    <dbReference type="NCBI Taxonomy" id="2184082"/>
    <lineage>
        <taxon>Bacteria</taxon>
        <taxon>Pseudomonadati</taxon>
        <taxon>Bacteroidota</taxon>
        <taxon>Bacteroidia</taxon>
        <taxon>Marinilabiliales</taxon>
        <taxon>Marinifilaceae</taxon>
    </lineage>
</organism>
<accession>A0A2V3ZRZ5</accession>
<dbReference type="AlphaFoldDB" id="A0A2V3ZRZ5"/>
<dbReference type="EMBL" id="QFLI01000014">
    <property type="protein sequence ID" value="PXX95661.1"/>
    <property type="molecule type" value="Genomic_DNA"/>
</dbReference>
<evidence type="ECO:0000256" key="1">
    <source>
        <dbReference type="ARBA" id="ARBA00022723"/>
    </source>
</evidence>
<sequence>MKLRWLRAPGIIRRLFPDFVWRYNSGEKKVYLTFDDGPIPESTMWTLDLLKEKGIKATFFCVGDNVRKYPNLYQRIVDDGHAVGNHTHNHLKGWYNNTQKYVENVILASEFIESKLFRPPYGLIKRSQAKYLQTDYKIVMWDVLSGDYRQDISPERCYRDVMKNVRPGSILLFHNHLKSEKNMRYTIPRLIDELHAQGYEFGVCH</sequence>
<dbReference type="InterPro" id="IPR011330">
    <property type="entry name" value="Glyco_hydro/deAcase_b/a-brl"/>
</dbReference>
<dbReference type="GO" id="GO:0016810">
    <property type="term" value="F:hydrolase activity, acting on carbon-nitrogen (but not peptide) bonds"/>
    <property type="evidence" value="ECO:0007669"/>
    <property type="project" value="InterPro"/>
</dbReference>
<dbReference type="InterPro" id="IPR002509">
    <property type="entry name" value="NODB_dom"/>
</dbReference>
<dbReference type="CDD" id="cd10917">
    <property type="entry name" value="CE4_NodB_like_6s_7s"/>
    <property type="match status" value="1"/>
</dbReference>
<dbReference type="PROSITE" id="PS51677">
    <property type="entry name" value="NODB"/>
    <property type="match status" value="1"/>
</dbReference>
<evidence type="ECO:0000313" key="4">
    <source>
        <dbReference type="EMBL" id="PXX95661.1"/>
    </source>
</evidence>
<dbReference type="InterPro" id="IPR050248">
    <property type="entry name" value="Polysacc_deacetylase_ArnD"/>
</dbReference>
<evidence type="ECO:0000313" key="5">
    <source>
        <dbReference type="Proteomes" id="UP000248079"/>
    </source>
</evidence>
<dbReference type="GO" id="GO:0046872">
    <property type="term" value="F:metal ion binding"/>
    <property type="evidence" value="ECO:0007669"/>
    <property type="project" value="UniProtKB-KW"/>
</dbReference>
<dbReference type="GO" id="GO:0016020">
    <property type="term" value="C:membrane"/>
    <property type="evidence" value="ECO:0007669"/>
    <property type="project" value="TreeGrafter"/>
</dbReference>
<dbReference type="PANTHER" id="PTHR10587:SF133">
    <property type="entry name" value="CHITIN DEACETYLASE 1-RELATED"/>
    <property type="match status" value="1"/>
</dbReference>
<evidence type="ECO:0000256" key="2">
    <source>
        <dbReference type="ARBA" id="ARBA00022801"/>
    </source>
</evidence>
<dbReference type="SUPFAM" id="SSF88713">
    <property type="entry name" value="Glycoside hydrolase/deacetylase"/>
    <property type="match status" value="1"/>
</dbReference>
<evidence type="ECO:0000259" key="3">
    <source>
        <dbReference type="PROSITE" id="PS51677"/>
    </source>
</evidence>
<dbReference type="OrthoDB" id="9812065at2"/>
<keyword evidence="1" id="KW-0479">Metal-binding</keyword>
<dbReference type="Gene3D" id="3.20.20.370">
    <property type="entry name" value="Glycoside hydrolase/deacetylase"/>
    <property type="match status" value="1"/>
</dbReference>
<proteinExistence type="predicted"/>
<reference evidence="4 5" key="1">
    <citation type="submission" date="2018-05" db="EMBL/GenBank/DDBJ databases">
        <title>Marinifilum breve JC075T sp. nov., a marine bacterium isolated from Yongle Blue Hole in the South China Sea.</title>
        <authorList>
            <person name="Fu T."/>
        </authorList>
    </citation>
    <scope>NUCLEOTIDE SEQUENCE [LARGE SCALE GENOMIC DNA]</scope>
    <source>
        <strain evidence="4 5">JC075</strain>
    </source>
</reference>